<dbReference type="Pfam" id="PF00291">
    <property type="entry name" value="PALP"/>
    <property type="match status" value="1"/>
</dbReference>
<name>A0A0D3ISF2_EMIH1</name>
<dbReference type="PaxDb" id="2903-EOD11254"/>
<feature type="domain" description="Tryptophan synthase beta chain-like PALP" evidence="6">
    <location>
        <begin position="39"/>
        <end position="337"/>
    </location>
</feature>
<dbReference type="OMA" id="YRKLKYN"/>
<dbReference type="eggNOG" id="ENOG502QPS1">
    <property type="taxonomic scope" value="Eukaryota"/>
</dbReference>
<dbReference type="GeneID" id="17257404"/>
<accession>A0A0D3ISF2</accession>
<evidence type="ECO:0000256" key="5">
    <source>
        <dbReference type="PIRSR" id="PIRSR006278-2"/>
    </source>
</evidence>
<dbReference type="SUPFAM" id="SSF53686">
    <property type="entry name" value="Tryptophan synthase beta subunit-like PLP-dependent enzymes"/>
    <property type="match status" value="1"/>
</dbReference>
<dbReference type="KEGG" id="ehx:EMIHUDRAFT_459783"/>
<dbReference type="PIRSF" id="PIRSF006278">
    <property type="entry name" value="ACCD_DCysDesulf"/>
    <property type="match status" value="1"/>
</dbReference>
<dbReference type="EnsemblProtists" id="EOD14187">
    <property type="protein sequence ID" value="EOD14187"/>
    <property type="gene ID" value="EMIHUDRAFT_459442"/>
</dbReference>
<dbReference type="GeneID" id="17260348"/>
<keyword evidence="8" id="KW-1185">Reference proteome</keyword>
<evidence type="ECO:0000256" key="3">
    <source>
        <dbReference type="ARBA" id="ARBA00022898"/>
    </source>
</evidence>
<dbReference type="KEGG" id="ehx:EMIHUDRAFT_459442"/>
<feature type="active site" description="Nucleophile" evidence="4">
    <location>
        <position position="99"/>
    </location>
</feature>
<sequence length="350" mass="36341">MSLPTTNSPDTTLDSLGSAAARATLRAHPSRGYVQIEPPVEPMPRLSKELGGAVELFVKRDDLLPLAGGGSKTRKLDYLVQQALDSGADTLVTCGAVQSNHCRLTASAAAREGLGCHLVLEERVAGSYSPEAGGNNYVFGLLGAKTQVVPLGGVDAAVAALMEELKAAGATPYYIPGGGSNALGALGYARAAISVVEEARKAGRPFDAVVLCSGSGGTHAGMLTGMRACGDQTKVYGVSVRFDAAKQKSRIEAQYKECAKLFGNEAPEEDVVIIDSQVGPGYSLPTPEMRSAVEAFAKLEGILLDPVYTGKGAAGLLQLVREGAFQPGARVLFLHTGGAPSLFHYQPVPE</sequence>
<dbReference type="RefSeq" id="XP_005763683.1">
    <property type="nucleotide sequence ID" value="XM_005763626.1"/>
</dbReference>
<reference evidence="8" key="1">
    <citation type="journal article" date="2013" name="Nature">
        <title>Pan genome of the phytoplankton Emiliania underpins its global distribution.</title>
        <authorList>
            <person name="Read B.A."/>
            <person name="Kegel J."/>
            <person name="Klute M.J."/>
            <person name="Kuo A."/>
            <person name="Lefebvre S.C."/>
            <person name="Maumus F."/>
            <person name="Mayer C."/>
            <person name="Miller J."/>
            <person name="Monier A."/>
            <person name="Salamov A."/>
            <person name="Young J."/>
            <person name="Aguilar M."/>
            <person name="Claverie J.M."/>
            <person name="Frickenhaus S."/>
            <person name="Gonzalez K."/>
            <person name="Herman E.K."/>
            <person name="Lin Y.C."/>
            <person name="Napier J."/>
            <person name="Ogata H."/>
            <person name="Sarno A.F."/>
            <person name="Shmutz J."/>
            <person name="Schroeder D."/>
            <person name="de Vargas C."/>
            <person name="Verret F."/>
            <person name="von Dassow P."/>
            <person name="Valentin K."/>
            <person name="Van de Peer Y."/>
            <person name="Wheeler G."/>
            <person name="Dacks J.B."/>
            <person name="Delwiche C.F."/>
            <person name="Dyhrman S.T."/>
            <person name="Glockner G."/>
            <person name="John U."/>
            <person name="Richards T."/>
            <person name="Worden A.Z."/>
            <person name="Zhang X."/>
            <person name="Grigoriev I.V."/>
            <person name="Allen A.E."/>
            <person name="Bidle K."/>
            <person name="Borodovsky M."/>
            <person name="Bowler C."/>
            <person name="Brownlee C."/>
            <person name="Cock J.M."/>
            <person name="Elias M."/>
            <person name="Gladyshev V.N."/>
            <person name="Groth M."/>
            <person name="Guda C."/>
            <person name="Hadaegh A."/>
            <person name="Iglesias-Rodriguez M.D."/>
            <person name="Jenkins J."/>
            <person name="Jones B.M."/>
            <person name="Lawson T."/>
            <person name="Leese F."/>
            <person name="Lindquist E."/>
            <person name="Lobanov A."/>
            <person name="Lomsadze A."/>
            <person name="Malik S.B."/>
            <person name="Marsh M.E."/>
            <person name="Mackinder L."/>
            <person name="Mock T."/>
            <person name="Mueller-Roeber B."/>
            <person name="Pagarete A."/>
            <person name="Parker M."/>
            <person name="Probert I."/>
            <person name="Quesneville H."/>
            <person name="Raines C."/>
            <person name="Rensing S.A."/>
            <person name="Riano-Pachon D.M."/>
            <person name="Richier S."/>
            <person name="Rokitta S."/>
            <person name="Shiraiwa Y."/>
            <person name="Soanes D.M."/>
            <person name="van der Giezen M."/>
            <person name="Wahlund T.M."/>
            <person name="Williams B."/>
            <person name="Wilson W."/>
            <person name="Wolfe G."/>
            <person name="Wurch L.L."/>
        </authorList>
    </citation>
    <scope>NUCLEOTIDE SEQUENCE</scope>
</reference>
<evidence type="ECO:0000256" key="1">
    <source>
        <dbReference type="ARBA" id="ARBA00001933"/>
    </source>
</evidence>
<dbReference type="Gene3D" id="3.40.50.1100">
    <property type="match status" value="2"/>
</dbReference>
<organism evidence="7 8">
    <name type="scientific">Emiliania huxleyi (strain CCMP1516)</name>
    <dbReference type="NCBI Taxonomy" id="280463"/>
    <lineage>
        <taxon>Eukaryota</taxon>
        <taxon>Haptista</taxon>
        <taxon>Haptophyta</taxon>
        <taxon>Prymnesiophyceae</taxon>
        <taxon>Isochrysidales</taxon>
        <taxon>Noelaerhabdaceae</taxon>
        <taxon>Emiliania</taxon>
    </lineage>
</organism>
<evidence type="ECO:0000256" key="4">
    <source>
        <dbReference type="PIRSR" id="PIRSR006278-1"/>
    </source>
</evidence>
<feature type="modified residue" description="N6-(pyridoxal phosphate)lysine" evidence="5">
    <location>
        <position position="72"/>
    </location>
</feature>
<dbReference type="InterPro" id="IPR027278">
    <property type="entry name" value="ACCD_DCysDesulf"/>
</dbReference>
<keyword evidence="3 5" id="KW-0663">Pyridoxal phosphate</keyword>
<dbReference type="AlphaFoldDB" id="A0A0D3ISF2"/>
<dbReference type="InterPro" id="IPR036052">
    <property type="entry name" value="TrpB-like_PALP_sf"/>
</dbReference>
<evidence type="ECO:0000313" key="7">
    <source>
        <dbReference type="EnsemblProtists" id="EOD14187"/>
    </source>
</evidence>
<comment type="cofactor">
    <cofactor evidence="1">
        <name>pyridoxal 5'-phosphate</name>
        <dbReference type="ChEBI" id="CHEBI:597326"/>
    </cofactor>
</comment>
<dbReference type="RefSeq" id="XP_005766616.1">
    <property type="nucleotide sequence ID" value="XM_005766559.1"/>
</dbReference>
<dbReference type="Proteomes" id="UP000013827">
    <property type="component" value="Unassembled WGS sequence"/>
</dbReference>
<evidence type="ECO:0000313" key="8">
    <source>
        <dbReference type="Proteomes" id="UP000013827"/>
    </source>
</evidence>
<comment type="similarity">
    <text evidence="2">Belongs to the ACC deaminase/D-cysteine desulfhydrase family.</text>
</comment>
<dbReference type="PANTHER" id="PTHR43780">
    <property type="entry name" value="1-AMINOCYCLOPROPANE-1-CARBOXYLATE DEAMINASE-RELATED"/>
    <property type="match status" value="1"/>
</dbReference>
<dbReference type="HOGENOM" id="CLU_048897_1_0_1"/>
<dbReference type="GO" id="GO:0019148">
    <property type="term" value="F:D-cysteine desulfhydrase activity"/>
    <property type="evidence" value="ECO:0007669"/>
    <property type="project" value="TreeGrafter"/>
</dbReference>
<evidence type="ECO:0000256" key="2">
    <source>
        <dbReference type="ARBA" id="ARBA00008639"/>
    </source>
</evidence>
<dbReference type="PANTHER" id="PTHR43780:SF2">
    <property type="entry name" value="1-AMINOCYCLOPROPANE-1-CARBOXYLATE DEAMINASE-RELATED"/>
    <property type="match status" value="1"/>
</dbReference>
<proteinExistence type="inferred from homology"/>
<dbReference type="InterPro" id="IPR001926">
    <property type="entry name" value="TrpB-like_PALP"/>
</dbReference>
<reference evidence="7" key="2">
    <citation type="submission" date="2024-10" db="UniProtKB">
        <authorList>
            <consortium name="EnsemblProtists"/>
        </authorList>
    </citation>
    <scope>IDENTIFICATION</scope>
</reference>
<protein>
    <recommendedName>
        <fullName evidence="6">Tryptophan synthase beta chain-like PALP domain-containing protein</fullName>
    </recommendedName>
</protein>
<dbReference type="EnsemblProtists" id="EOD11254">
    <property type="protein sequence ID" value="EOD11254"/>
    <property type="gene ID" value="EMIHUDRAFT_459783"/>
</dbReference>
<evidence type="ECO:0000259" key="6">
    <source>
        <dbReference type="Pfam" id="PF00291"/>
    </source>
</evidence>